<keyword evidence="2" id="KW-1134">Transmembrane beta strand</keyword>
<dbReference type="GO" id="GO:0015562">
    <property type="term" value="F:efflux transmembrane transporter activity"/>
    <property type="evidence" value="ECO:0007669"/>
    <property type="project" value="InterPro"/>
</dbReference>
<dbReference type="PANTHER" id="PTHR30203:SF32">
    <property type="entry name" value="CATION EFFLUX SYSTEM PROTEIN CUSC"/>
    <property type="match status" value="1"/>
</dbReference>
<accession>A0A0F3K4V0</accession>
<gene>
    <name evidence="3" type="ORF">VI08_19030</name>
</gene>
<reference evidence="3 4" key="1">
    <citation type="submission" date="2015-03" db="EMBL/GenBank/DDBJ databases">
        <title>Draft genome sequence of Luteibacter yeojuensis strain SU11.</title>
        <authorList>
            <person name="Sulaiman J."/>
            <person name="Priya K."/>
            <person name="Chan K.-G."/>
        </authorList>
    </citation>
    <scope>NUCLEOTIDE SEQUENCE [LARGE SCALE GENOMIC DNA]</scope>
    <source>
        <strain evidence="3 4">SU11</strain>
    </source>
</reference>
<evidence type="ECO:0000313" key="3">
    <source>
        <dbReference type="EMBL" id="KJV26295.1"/>
    </source>
</evidence>
<evidence type="ECO:0000256" key="2">
    <source>
        <dbReference type="RuleBase" id="RU362097"/>
    </source>
</evidence>
<dbReference type="PANTHER" id="PTHR30203">
    <property type="entry name" value="OUTER MEMBRANE CATION EFFLUX PROTEIN"/>
    <property type="match status" value="1"/>
</dbReference>
<keyword evidence="2" id="KW-0449">Lipoprotein</keyword>
<comment type="caution">
    <text evidence="3">The sequence shown here is derived from an EMBL/GenBank/DDBJ whole genome shotgun (WGS) entry which is preliminary data.</text>
</comment>
<dbReference type="Proteomes" id="UP000033651">
    <property type="component" value="Unassembled WGS sequence"/>
</dbReference>
<dbReference type="AlphaFoldDB" id="A0A0F3K4V0"/>
<dbReference type="SUPFAM" id="SSF56954">
    <property type="entry name" value="Outer membrane efflux proteins (OEP)"/>
    <property type="match status" value="1"/>
</dbReference>
<dbReference type="Gene3D" id="2.20.200.10">
    <property type="entry name" value="Outer membrane efflux proteins (OEP)"/>
    <property type="match status" value="1"/>
</dbReference>
<evidence type="ECO:0000256" key="1">
    <source>
        <dbReference type="ARBA" id="ARBA00007613"/>
    </source>
</evidence>
<dbReference type="Pfam" id="PF02321">
    <property type="entry name" value="OEP"/>
    <property type="match status" value="2"/>
</dbReference>
<protein>
    <submittedName>
        <fullName evidence="3">Multidrug transporter</fullName>
    </submittedName>
</protein>
<dbReference type="RefSeq" id="WP_045831223.1">
    <property type="nucleotide sequence ID" value="NZ_JZRB01000059.1"/>
</dbReference>
<dbReference type="OrthoDB" id="9770517at2"/>
<evidence type="ECO:0000313" key="4">
    <source>
        <dbReference type="Proteomes" id="UP000033651"/>
    </source>
</evidence>
<dbReference type="GO" id="GO:0009279">
    <property type="term" value="C:cell outer membrane"/>
    <property type="evidence" value="ECO:0007669"/>
    <property type="project" value="UniProtKB-SubCell"/>
</dbReference>
<dbReference type="Gene3D" id="1.20.1600.10">
    <property type="entry name" value="Outer membrane efflux proteins (OEP)"/>
    <property type="match status" value="1"/>
</dbReference>
<keyword evidence="2" id="KW-0472">Membrane</keyword>
<comment type="similarity">
    <text evidence="1 2">Belongs to the outer membrane factor (OMF) (TC 1.B.17) family.</text>
</comment>
<proteinExistence type="inferred from homology"/>
<dbReference type="InterPro" id="IPR003423">
    <property type="entry name" value="OMP_efflux"/>
</dbReference>
<name>A0A0F3K4V0_9GAMM</name>
<keyword evidence="4" id="KW-1185">Reference proteome</keyword>
<dbReference type="PATRIC" id="fig|345309.4.peg.3617"/>
<organism evidence="3 4">
    <name type="scientific">Luteibacter yeojuensis</name>
    <dbReference type="NCBI Taxonomy" id="345309"/>
    <lineage>
        <taxon>Bacteria</taxon>
        <taxon>Pseudomonadati</taxon>
        <taxon>Pseudomonadota</taxon>
        <taxon>Gammaproteobacteria</taxon>
        <taxon>Lysobacterales</taxon>
        <taxon>Rhodanobacteraceae</taxon>
        <taxon>Luteibacter</taxon>
    </lineage>
</organism>
<comment type="subcellular location">
    <subcellularLocation>
        <location evidence="2">Cell outer membrane</location>
        <topology evidence="2">Lipid-anchor</topology>
    </subcellularLocation>
</comment>
<dbReference type="InterPro" id="IPR010131">
    <property type="entry name" value="MdtP/NodT-like"/>
</dbReference>
<dbReference type="NCBIfam" id="TIGR01845">
    <property type="entry name" value="outer_NodT"/>
    <property type="match status" value="1"/>
</dbReference>
<keyword evidence="2" id="KW-0564">Palmitate</keyword>
<sequence length="474" mass="50827">MTSLMGAAIALALGGCASMAPHYERPATPVADTYPGAKAEQAANTNAVPAAELSWRALFADEKLKQVVQRSLDNNRDLRIAALRVEQAQAQHRIQRSALFPSVGASAAEVAQRSPDSLSMPGQPNVMKAYSASVGINAYELDLFGRVRSLNEEALQAYLATGEAQRSVHMGLVAQVAATYMAMAADGSLEALAKQTLESRERAYDIQKQRQDVGASSALELRQAEAEREDARAQWLDASKQLELDRNALDLLVGSKVPDELLPKPGSLGDMLAVDTLPAGLPSRLLQDRPDILAAEHQLQGANANIGAARAAFFPSISLTASAGTASNELSGLFEGGGSTWSFIPVINIPIFNGGRLKAQLDVSKVRKEIAVAEYERTIQVAFREVADELATRRVVAEQESARRKQADAAEAARRMVTSRYSEGVVGYLEVLDAQRTAYTAQQTVIAAELARQVNVVSLYKALGGGWDNLAEVE</sequence>
<dbReference type="EMBL" id="JZRB01000059">
    <property type="protein sequence ID" value="KJV26295.1"/>
    <property type="molecule type" value="Genomic_DNA"/>
</dbReference>
<keyword evidence="2" id="KW-0812">Transmembrane</keyword>